<reference evidence="1 2" key="1">
    <citation type="submission" date="2019-07" db="EMBL/GenBank/DDBJ databases">
        <title>Qingshengfaniella alkalisoli gen. nov., sp. nov., isolated from saline soil.</title>
        <authorList>
            <person name="Xu L."/>
            <person name="Huang X.-X."/>
            <person name="Sun J.-Q."/>
        </authorList>
    </citation>
    <scope>NUCLEOTIDE SEQUENCE [LARGE SCALE GENOMIC DNA]</scope>
    <source>
        <strain evidence="1 2">DSM 27279</strain>
    </source>
</reference>
<dbReference type="EMBL" id="VLTJ01000039">
    <property type="protein sequence ID" value="TSH90267.1"/>
    <property type="molecule type" value="Genomic_DNA"/>
</dbReference>
<dbReference type="InterPro" id="IPR007523">
    <property type="entry name" value="NDUFAF3/AAMDC"/>
</dbReference>
<sequence>MKLHADTNLSLNTVTAYGAGYVEVNRQRYDGAVAFSPEGEVAVWEIASIAQLTSAHLLEAIGVAPGEDDPFAALDDEPSFAMPAQGGTEVLLVGTGARQHFLRPDVLRPVLRAGVGVEVMDTQAAARTYNILMTEGRHVAVVLLPA</sequence>
<evidence type="ECO:0000313" key="2">
    <source>
        <dbReference type="Proteomes" id="UP000318405"/>
    </source>
</evidence>
<comment type="caution">
    <text evidence="1">The sequence shown here is derived from an EMBL/GenBank/DDBJ whole genome shotgun (WGS) entry which is preliminary data.</text>
</comment>
<keyword evidence="2" id="KW-1185">Reference proteome</keyword>
<dbReference type="SUPFAM" id="SSF64076">
    <property type="entry name" value="MTH938-like"/>
    <property type="match status" value="1"/>
</dbReference>
<dbReference type="PANTHER" id="PTHR21192">
    <property type="entry name" value="NUCLEAR PROTEIN E3-3"/>
    <property type="match status" value="1"/>
</dbReference>
<dbReference type="InterPro" id="IPR036748">
    <property type="entry name" value="MTH938-like_sf"/>
</dbReference>
<dbReference type="CDD" id="cd05560">
    <property type="entry name" value="Xcc1710_like"/>
    <property type="match status" value="1"/>
</dbReference>
<dbReference type="Proteomes" id="UP000318405">
    <property type="component" value="Unassembled WGS sequence"/>
</dbReference>
<dbReference type="Gene3D" id="3.40.1230.10">
    <property type="entry name" value="MTH938-like"/>
    <property type="match status" value="1"/>
</dbReference>
<proteinExistence type="predicted"/>
<dbReference type="OrthoDB" id="9800373at2"/>
<protein>
    <recommendedName>
        <fullName evidence="3">Xcc1710-like domain-containing protein</fullName>
    </recommendedName>
</protein>
<dbReference type="AlphaFoldDB" id="A0A556ABM7"/>
<dbReference type="RefSeq" id="WP_143950182.1">
    <property type="nucleotide sequence ID" value="NZ_BAABMB010000003.1"/>
</dbReference>
<name>A0A556ABM7_9BURK</name>
<organism evidence="1 2">
    <name type="scientific">Verticiella sediminum</name>
    <dbReference type="NCBI Taxonomy" id="1247510"/>
    <lineage>
        <taxon>Bacteria</taxon>
        <taxon>Pseudomonadati</taxon>
        <taxon>Pseudomonadota</taxon>
        <taxon>Betaproteobacteria</taxon>
        <taxon>Burkholderiales</taxon>
        <taxon>Alcaligenaceae</taxon>
        <taxon>Verticiella</taxon>
    </lineage>
</organism>
<gene>
    <name evidence="1" type="ORF">FOZ76_20755</name>
</gene>
<accession>A0A556ABM7</accession>
<dbReference type="Pfam" id="PF04430">
    <property type="entry name" value="DUF498"/>
    <property type="match status" value="1"/>
</dbReference>
<evidence type="ECO:0000313" key="1">
    <source>
        <dbReference type="EMBL" id="TSH90267.1"/>
    </source>
</evidence>
<evidence type="ECO:0008006" key="3">
    <source>
        <dbReference type="Google" id="ProtNLM"/>
    </source>
</evidence>
<dbReference type="PANTHER" id="PTHR21192:SF2">
    <property type="entry name" value="NADH DEHYDROGENASE [UBIQUINONE] 1 ALPHA SUBCOMPLEX ASSEMBLY FACTOR 3"/>
    <property type="match status" value="1"/>
</dbReference>